<evidence type="ECO:0000256" key="2">
    <source>
        <dbReference type="ARBA" id="ARBA00004496"/>
    </source>
</evidence>
<dbReference type="EMBL" id="CACVKT020005631">
    <property type="protein sequence ID" value="CAC5396572.1"/>
    <property type="molecule type" value="Genomic_DNA"/>
</dbReference>
<evidence type="ECO:0000256" key="8">
    <source>
        <dbReference type="ARBA" id="ARBA00022833"/>
    </source>
</evidence>
<feature type="coiled-coil region" evidence="11">
    <location>
        <begin position="1727"/>
        <end position="1800"/>
    </location>
</feature>
<feature type="domain" description="RING-type" evidence="13">
    <location>
        <begin position="2097"/>
        <end position="2137"/>
    </location>
</feature>
<feature type="region of interest" description="Disordered" evidence="12">
    <location>
        <begin position="1330"/>
        <end position="1367"/>
    </location>
</feature>
<dbReference type="SUPFAM" id="SSF57850">
    <property type="entry name" value="RING/U-box"/>
    <property type="match status" value="1"/>
</dbReference>
<dbReference type="Pfam" id="PF24905">
    <property type="entry name" value="TTC3_9th"/>
    <property type="match status" value="1"/>
</dbReference>
<gene>
    <name evidence="14" type="ORF">MCOR_31113</name>
</gene>
<evidence type="ECO:0000313" key="14">
    <source>
        <dbReference type="EMBL" id="CAC5396572.1"/>
    </source>
</evidence>
<dbReference type="InterPro" id="IPR056870">
    <property type="entry name" value="TTC3/DZIP3/RBM44-like_helical"/>
</dbReference>
<keyword evidence="6 14" id="KW-0808">Transferase</keyword>
<feature type="compositionally biased region" description="Polar residues" evidence="12">
    <location>
        <begin position="1918"/>
        <end position="1938"/>
    </location>
</feature>
<dbReference type="Pfam" id="PF13181">
    <property type="entry name" value="TPR_8"/>
    <property type="match status" value="1"/>
</dbReference>
<protein>
    <recommendedName>
        <fullName evidence="4">RING-type E3 ubiquitin transferase</fullName>
        <ecNumber evidence="4">2.3.2.27</ecNumber>
    </recommendedName>
</protein>
<dbReference type="InterPro" id="IPR043866">
    <property type="entry name" value="TTC3/DZIP3_dom"/>
</dbReference>
<dbReference type="Pfam" id="PF24525">
    <property type="entry name" value="TTC3"/>
    <property type="match status" value="1"/>
</dbReference>
<evidence type="ECO:0000259" key="13">
    <source>
        <dbReference type="PROSITE" id="PS50089"/>
    </source>
</evidence>
<evidence type="ECO:0000256" key="7">
    <source>
        <dbReference type="ARBA" id="ARBA00022771"/>
    </source>
</evidence>
<dbReference type="InterPro" id="IPR001841">
    <property type="entry name" value="Znf_RING"/>
</dbReference>
<dbReference type="InterPro" id="IPR011990">
    <property type="entry name" value="TPR-like_helical_dom_sf"/>
</dbReference>
<evidence type="ECO:0000256" key="9">
    <source>
        <dbReference type="PROSITE-ProRule" id="PRU00175"/>
    </source>
</evidence>
<feature type="compositionally biased region" description="Basic and acidic residues" evidence="12">
    <location>
        <begin position="1271"/>
        <end position="1283"/>
    </location>
</feature>
<dbReference type="InterPro" id="IPR056871">
    <property type="entry name" value="WH_TTC3"/>
</dbReference>
<dbReference type="Proteomes" id="UP000507470">
    <property type="component" value="Unassembled WGS sequence"/>
</dbReference>
<sequence length="2150" mass="244052">MPNFHADDGKLLPKINCEDIRFCSEGVKSLEYLNDNMSDSDSDVPALVPSSDEEDDVKVIKTNDECVDIWLSKNVKFLEKQEHNIHIFSLGPFIMGLETFISKPWMFCLNDAKLLIDKVYSEKTEYSKLTEDEWANLDILDVVTKLVVKKMRRRKFLVNTLNMIDKIEEFNRGDGIDVKHSIQTATRYNHIIEFVWDKALTLPQLRDKQQKVKFAALYVCKLCHTVVTSLAREGKDIAEDFKKLIRAKCGGVEKALDFKDQGNQQYSQQKYSEAIRLYTDAIKADQFNHLCYGNRAQAYQKLENYQEALADGRRAVLMKPDWIKGYYRYSQAFYHTGKIDMAIAINKKGMRICEKTKNNDKMLSELKDQGQKLQYQKDGAASDEVLHQMIKNNCMDDSVPEQIRNFPGCTVINIESAMSQWSQKRFSQDPSVLLSSDDHDSSEEESVVPYSEAKKKIVESRKQAKDPEVEKLHLNKTQGKKSQKGRKGNQTGEKQTKPVVTEPTPVPVQEKVKEKIVIVQKNENKEIERFMAEGSSAYLNGLGKKAVLNYQKALDLLSNKKQSLKVSKVKRQILALQRNSEQDYGLDQQDVAVLEYAYGLSEISTGIYKHILDGIERLKNITETHKDIRLPLPYFGLGKAYITLNRFEDAIDPLNRCLRMAGTLKLNVLTWPGTDTKMEESLSDELQKQVKQLLTLTKYPPVPDAVCKIHTDKEDSRALIFFSDPDFKGFVRIVCLTSCIIEFHNHCWKDFKSKYGEKTGDKDILEKPCPTPDCMSCIVKVIIIKQDSLQKEITADKTEHVASKPKKPVLKLPPSSQEKIDKRKEKKEIRKQRKRELKEEEANDLMEDIESVGAPPPVNEGSLTNIEDPVHIDLDHENVSEKLKPEADVTVVKQQTQEYKGSKPKATKKKAKKKKDKGKQVLNVEVNFGDDSDKQLLGEDYVEEEKLSTPAPSIPKEEEFTVQQSIKKQFIPKTLAVTPALFDEIAKNLFSFFEDLLQAHGPLHINDAKITTMLEDFPPDAKVRIETAGGLNKFLLQSTKFAMHGEIVCMREDAHKASKISRQQSESFASKASKLKSNSDTSQSGLQKQENVWTNGKVLETKESKLQDNIPKVASDPELTVLSGMKNKVSKTSYMDTLDDFDYPEISFDKTVDYSKKNVEKTDENVKKNSEKTIEYPKIPVPEKSVEKPQPAERSVAMDMDELDDIDLIPVTRKSKKKKKNKCMDDLDDFDWSISESDNFKESTAFSDVDSISSKDELSKIVGREKMDLNKLERRNEKHELKTEFSMSQSSSKSDLSERSDFSAELKAVKQKMPELKPPPVAKSMWPTRERTLNSSPNNFGPIGSPVPLEKSENRAEQSDSVPSYTSYLNDKNSSLLLMDTAVAAEREKYRIDSKLVQELTDQVMNDMTFGKNLTETERKDLYKQVSQDIWNDFKRTKKTDQWTPKTTETGYEYTVNKKSFNEEYMKNFYQKKTTDPNLNSLSFAIVTSSNYLYGDTTFSNNISSANSGWPTSVNDSLGYTKYQTNVTTTTSSSFSPLTSNVSAFSSMTTTPSLFSPLTSNSGFQSPFSMADSKQNLFGNWSIGISVTQTTSSFTSSSSQPLNTFPGNYTNDSSVFSNSFHKKFNVDRSIQCVVETCTIAMNTEPYEPLKEEFQRMKKEYDLLQGDLTSALTQKQELASHVQDLTNRFKTLELEVNIQNEGIGKERQSMQEKHDMLYLEWNHLNQQLSQYAENEIELKAKLSKIEEDKQELLNQKSKDRLELKFAEDDIKKKQEEYKMLFDREKDRAARAEIEVTTLKKQSSVTMLERSKKEAMYHVHHLKGLHKKHTDQGKEVPTQMIQALSFYETIVSKCAETIPKMMSDFDEQITQIQNGRCLAELTPVFVPPPPPAFPPNSGGLETKLEESLSKVVESSPPKLPSSTSGLSPISVKGPTSQPTVSLPAQPKPLIPPPGLQTQSLRQQIPRLANNKAGQVNGQAKNSFEKLVQRLTTTFPQYNRAIFTQLIQQLRQNRGGSLSGLTIDEITQQVTVMVQAHEQKQNKTQAAAASSAPKPAFPGPGPVKPVAPPPGLNTSWGFTESSNTSSYKGEEVFEEEKDPCVICHEEMTPNTTVRLECHHRFHDECIRKWLKENSTCPNCRIYALLPDEFPTLN</sequence>
<feature type="region of interest" description="Disordered" evidence="12">
    <location>
        <begin position="879"/>
        <end position="918"/>
    </location>
</feature>
<reference evidence="14 15" key="1">
    <citation type="submission" date="2020-06" db="EMBL/GenBank/DDBJ databases">
        <authorList>
            <person name="Li R."/>
            <person name="Bekaert M."/>
        </authorList>
    </citation>
    <scope>NUCLEOTIDE SEQUENCE [LARGE SCALE GENOMIC DNA]</scope>
    <source>
        <strain evidence="15">wild</strain>
    </source>
</reference>
<name>A0A6J8CNP3_MYTCO</name>
<accession>A0A6J8CNP3</accession>
<dbReference type="OrthoDB" id="8062037at2759"/>
<dbReference type="Pfam" id="PF19179">
    <property type="entry name" value="TTC3_DZIP3_dom"/>
    <property type="match status" value="1"/>
</dbReference>
<dbReference type="Gene3D" id="3.30.40.10">
    <property type="entry name" value="Zinc/RING finger domain, C3HC4 (zinc finger)"/>
    <property type="match status" value="1"/>
</dbReference>
<comment type="pathway">
    <text evidence="3">Protein modification; protein ubiquitination.</text>
</comment>
<evidence type="ECO:0000313" key="15">
    <source>
        <dbReference type="Proteomes" id="UP000507470"/>
    </source>
</evidence>
<dbReference type="Pfam" id="PF24812">
    <property type="entry name" value="WHD_TTC3"/>
    <property type="match status" value="1"/>
</dbReference>
<feature type="region of interest" description="Disordered" evidence="12">
    <location>
        <begin position="1068"/>
        <end position="1089"/>
    </location>
</feature>
<comment type="subcellular location">
    <subcellularLocation>
        <location evidence="2">Cytoplasm</location>
    </subcellularLocation>
</comment>
<feature type="region of interest" description="Disordered" evidence="12">
    <location>
        <begin position="2036"/>
        <end position="2057"/>
    </location>
</feature>
<feature type="region of interest" description="Disordered" evidence="12">
    <location>
        <begin position="796"/>
        <end position="843"/>
    </location>
</feature>
<evidence type="ECO:0000256" key="4">
    <source>
        <dbReference type="ARBA" id="ARBA00012483"/>
    </source>
</evidence>
<keyword evidence="15" id="KW-1185">Reference proteome</keyword>
<feature type="compositionally biased region" description="Basic residues" evidence="12">
    <location>
        <begin position="478"/>
        <end position="487"/>
    </location>
</feature>
<dbReference type="EC" id="2.3.2.27" evidence="4"/>
<evidence type="ECO:0000256" key="12">
    <source>
        <dbReference type="SAM" id="MobiDB-lite"/>
    </source>
</evidence>
<feature type="region of interest" description="Disordered" evidence="12">
    <location>
        <begin position="430"/>
        <end position="503"/>
    </location>
</feature>
<dbReference type="GO" id="GO:0061630">
    <property type="term" value="F:ubiquitin protein ligase activity"/>
    <property type="evidence" value="ECO:0007669"/>
    <property type="project" value="UniProtKB-EC"/>
</dbReference>
<dbReference type="InterPro" id="IPR013083">
    <property type="entry name" value="Znf_RING/FYVE/PHD"/>
</dbReference>
<dbReference type="SMART" id="SM00028">
    <property type="entry name" value="TPR"/>
    <property type="match status" value="5"/>
</dbReference>
<dbReference type="SMART" id="SM00184">
    <property type="entry name" value="RING"/>
    <property type="match status" value="1"/>
</dbReference>
<feature type="region of interest" description="Disordered" evidence="12">
    <location>
        <begin position="1271"/>
        <end position="1302"/>
    </location>
</feature>
<dbReference type="GO" id="GO:0005737">
    <property type="term" value="C:cytoplasm"/>
    <property type="evidence" value="ECO:0007669"/>
    <property type="project" value="UniProtKB-SubCell"/>
</dbReference>
<dbReference type="PANTHER" id="PTHR17550:SF4">
    <property type="entry name" value="E3 UBIQUITIN-PROTEIN LIGASE TTC3"/>
    <property type="match status" value="1"/>
</dbReference>
<organism evidence="14 15">
    <name type="scientific">Mytilus coruscus</name>
    <name type="common">Sea mussel</name>
    <dbReference type="NCBI Taxonomy" id="42192"/>
    <lineage>
        <taxon>Eukaryota</taxon>
        <taxon>Metazoa</taxon>
        <taxon>Spiralia</taxon>
        <taxon>Lophotrochozoa</taxon>
        <taxon>Mollusca</taxon>
        <taxon>Bivalvia</taxon>
        <taxon>Autobranchia</taxon>
        <taxon>Pteriomorphia</taxon>
        <taxon>Mytilida</taxon>
        <taxon>Mytiloidea</taxon>
        <taxon>Mytilidae</taxon>
        <taxon>Mytilinae</taxon>
        <taxon>Mytilus</taxon>
    </lineage>
</organism>
<dbReference type="GO" id="GO:0008270">
    <property type="term" value="F:zinc ion binding"/>
    <property type="evidence" value="ECO:0007669"/>
    <property type="project" value="UniProtKB-KW"/>
</dbReference>
<keyword evidence="11" id="KW-0175">Coiled coil</keyword>
<keyword evidence="7 9" id="KW-0863">Zinc-finger</keyword>
<feature type="compositionally biased region" description="Basic residues" evidence="12">
    <location>
        <begin position="902"/>
        <end position="917"/>
    </location>
</feature>
<keyword evidence="5" id="KW-0963">Cytoplasm</keyword>
<feature type="compositionally biased region" description="Basic and acidic residues" evidence="12">
    <location>
        <begin position="818"/>
        <end position="828"/>
    </location>
</feature>
<keyword evidence="8" id="KW-0862">Zinc</keyword>
<dbReference type="InterPro" id="IPR019734">
    <property type="entry name" value="TPR_rpt"/>
</dbReference>
<dbReference type="PROSITE" id="PS50005">
    <property type="entry name" value="TPR"/>
    <property type="match status" value="1"/>
</dbReference>
<keyword evidence="14" id="KW-0012">Acyltransferase</keyword>
<keyword evidence="10" id="KW-0802">TPR repeat</keyword>
<comment type="catalytic activity">
    <reaction evidence="1">
        <text>S-ubiquitinyl-[E2 ubiquitin-conjugating enzyme]-L-cysteine + [acceptor protein]-L-lysine = [E2 ubiquitin-conjugating enzyme]-L-cysteine + N(6)-ubiquitinyl-[acceptor protein]-L-lysine.</text>
        <dbReference type="EC" id="2.3.2.27"/>
    </reaction>
</comment>
<dbReference type="PROSITE" id="PS50089">
    <property type="entry name" value="ZF_RING_2"/>
    <property type="match status" value="1"/>
</dbReference>
<proteinExistence type="predicted"/>
<evidence type="ECO:0000256" key="6">
    <source>
        <dbReference type="ARBA" id="ARBA00022679"/>
    </source>
</evidence>
<dbReference type="PANTHER" id="PTHR17550">
    <property type="entry name" value="E3 UBIQUITIN-PROTEIN LIGASE TTC3"/>
    <property type="match status" value="1"/>
</dbReference>
<evidence type="ECO:0000256" key="10">
    <source>
        <dbReference type="PROSITE-ProRule" id="PRU00339"/>
    </source>
</evidence>
<evidence type="ECO:0000256" key="5">
    <source>
        <dbReference type="ARBA" id="ARBA00022490"/>
    </source>
</evidence>
<dbReference type="UniPathway" id="UPA00143"/>
<dbReference type="SUPFAM" id="SSF48452">
    <property type="entry name" value="TPR-like"/>
    <property type="match status" value="2"/>
</dbReference>
<feature type="compositionally biased region" description="Basic and acidic residues" evidence="12">
    <location>
        <begin position="452"/>
        <end position="473"/>
    </location>
</feature>
<dbReference type="Gene3D" id="1.25.40.10">
    <property type="entry name" value="Tetratricopeptide repeat domain"/>
    <property type="match status" value="2"/>
</dbReference>
<dbReference type="GO" id="GO:0016567">
    <property type="term" value="P:protein ubiquitination"/>
    <property type="evidence" value="ECO:0007669"/>
    <property type="project" value="UniProtKB-UniPathway"/>
</dbReference>
<evidence type="ECO:0000256" key="11">
    <source>
        <dbReference type="SAM" id="Coils"/>
    </source>
</evidence>
<keyword evidence="7 9" id="KW-0479">Metal-binding</keyword>
<dbReference type="Pfam" id="PF13639">
    <property type="entry name" value="zf-RING_2"/>
    <property type="match status" value="1"/>
</dbReference>
<dbReference type="InterPro" id="IPR056872">
    <property type="entry name" value="TTC3/DZIP3-like_helical"/>
</dbReference>
<feature type="region of interest" description="Disordered" evidence="12">
    <location>
        <begin position="1886"/>
        <end position="1945"/>
    </location>
</feature>
<feature type="repeat" description="TPR" evidence="10">
    <location>
        <begin position="631"/>
        <end position="664"/>
    </location>
</feature>
<evidence type="ECO:0000256" key="3">
    <source>
        <dbReference type="ARBA" id="ARBA00004906"/>
    </source>
</evidence>
<evidence type="ECO:0000256" key="1">
    <source>
        <dbReference type="ARBA" id="ARBA00000900"/>
    </source>
</evidence>
<dbReference type="CDD" id="cd16481">
    <property type="entry name" value="RING-H2_TTC3"/>
    <property type="match status" value="1"/>
</dbReference>